<evidence type="ECO:0000256" key="1">
    <source>
        <dbReference type="ARBA" id="ARBA00004442"/>
    </source>
</evidence>
<keyword evidence="7" id="KW-0472">Membrane</keyword>
<dbReference type="Gene3D" id="2.40.160.50">
    <property type="entry name" value="membrane protein fhac: a member of the omp85/tpsb transporter family"/>
    <property type="match status" value="1"/>
</dbReference>
<dbReference type="Pfam" id="PF03865">
    <property type="entry name" value="ShlB"/>
    <property type="match status" value="1"/>
</dbReference>
<keyword evidence="5" id="KW-0812">Transmembrane</keyword>
<dbReference type="RefSeq" id="WP_276267606.1">
    <property type="nucleotide sequence ID" value="NZ_JARJLM010000504.1"/>
</dbReference>
<keyword evidence="3" id="KW-0813">Transport</keyword>
<protein>
    <submittedName>
        <fullName evidence="10">ShlB/FhaC/HecB family hemolysin secretion/activation protein</fullName>
    </submittedName>
</protein>
<dbReference type="Proteomes" id="UP001216674">
    <property type="component" value="Unassembled WGS sequence"/>
</dbReference>
<accession>A0ABT6AXN2</accession>
<gene>
    <name evidence="10" type="ORF">P3W85_31240</name>
</gene>
<evidence type="ECO:0000256" key="4">
    <source>
        <dbReference type="ARBA" id="ARBA00022452"/>
    </source>
</evidence>
<dbReference type="PANTHER" id="PTHR34597">
    <property type="entry name" value="SLR1661 PROTEIN"/>
    <property type="match status" value="1"/>
</dbReference>
<sequence length="594" mass="63903">MGRNQMTGGGETFVDADVRVCPAVAGRAVRRGAALRACGVGLMMLLPAAGQAQVPGVPNVPNVPRAGQTMRDLETVRPELPAPSGLELDLPKADDRAAPAAPEAPGIRLKVRGFRIDGNQVFDPAQLLPLLADLNGSEQDLAGLRAAADRITAYYHEHGYLLARAFLPQQDIEDGMVRLEVVEGRYGQIALQNGSRVFDGVLRQPLSRLKSGEAVHGGELESRLLLLNDMPGIGIKGTLQAGSEPGTTDLLVEAEPGPLAGGSVEADNYGGFYTGEYRLGGSVYLNYPLRLGDQLNLRVLGSDKRQRYYRAGYQLPVGPWSTRVGVSYSEMGYHLGKDFSVLEAHGRAGIRSVFVAQPLLRSRAFNLSAQLQYDDKRLRDEMDLFETSVSKRVGLWTAGVNGNSQDSLFGGGQTVFSASYSTGRLRIGDPLTEFIDRISARAGGSFSKLNLNAARLQQLGNRLQLYAQVNAQWAAGNLDGSEKFGMGGPNGVRAYALGAGSGDQGWQASLELRYAVAPGWQLSAFVDKSVVDINKQPWTRERNTRRLTGAGVGGAWVGQGHQISLALAWPVGQRDQSGGPVRSPRFWVQGAQYF</sequence>
<comment type="similarity">
    <text evidence="2">Belongs to the TPS (TC 1.B.20) family.</text>
</comment>
<evidence type="ECO:0000256" key="7">
    <source>
        <dbReference type="ARBA" id="ARBA00023136"/>
    </source>
</evidence>
<dbReference type="InterPro" id="IPR005565">
    <property type="entry name" value="Hemolysn_activator_HlyB_C"/>
</dbReference>
<evidence type="ECO:0000313" key="10">
    <source>
        <dbReference type="EMBL" id="MDF3837390.1"/>
    </source>
</evidence>
<reference evidence="10 11" key="1">
    <citation type="submission" date="2023-03" db="EMBL/GenBank/DDBJ databases">
        <title>Draft assemblies of triclosan tolerant bacteria isolated from returned activated sludge.</title>
        <authorList>
            <person name="Van Hamelsveld S."/>
        </authorList>
    </citation>
    <scope>NUCLEOTIDE SEQUENCE [LARGE SCALE GENOMIC DNA]</scope>
    <source>
        <strain evidence="10 11">GW210010_S58</strain>
    </source>
</reference>
<evidence type="ECO:0000256" key="8">
    <source>
        <dbReference type="ARBA" id="ARBA00023237"/>
    </source>
</evidence>
<dbReference type="EMBL" id="JARJLM010000504">
    <property type="protein sequence ID" value="MDF3837390.1"/>
    <property type="molecule type" value="Genomic_DNA"/>
</dbReference>
<dbReference type="InterPro" id="IPR013686">
    <property type="entry name" value="Polypept-transport_assoc_ShlB"/>
</dbReference>
<dbReference type="PROSITE" id="PS51779">
    <property type="entry name" value="POTRA"/>
    <property type="match status" value="1"/>
</dbReference>
<keyword evidence="8" id="KW-0998">Cell outer membrane</keyword>
<evidence type="ECO:0000256" key="5">
    <source>
        <dbReference type="ARBA" id="ARBA00022692"/>
    </source>
</evidence>
<evidence type="ECO:0000256" key="2">
    <source>
        <dbReference type="ARBA" id="ARBA00009055"/>
    </source>
</evidence>
<feature type="domain" description="POTRA" evidence="9">
    <location>
        <begin position="109"/>
        <end position="184"/>
    </location>
</feature>
<dbReference type="PANTHER" id="PTHR34597:SF1">
    <property type="entry name" value="HEME_HEMOPEXIN TRANSPORTER PROTEIN HUXB"/>
    <property type="match status" value="1"/>
</dbReference>
<dbReference type="InterPro" id="IPR051544">
    <property type="entry name" value="TPS_OM_transporter"/>
</dbReference>
<proteinExistence type="inferred from homology"/>
<keyword evidence="6" id="KW-0653">Protein transport</keyword>
<dbReference type="InterPro" id="IPR034746">
    <property type="entry name" value="POTRA"/>
</dbReference>
<evidence type="ECO:0000313" key="11">
    <source>
        <dbReference type="Proteomes" id="UP001216674"/>
    </source>
</evidence>
<evidence type="ECO:0000256" key="3">
    <source>
        <dbReference type="ARBA" id="ARBA00022448"/>
    </source>
</evidence>
<comment type="subcellular location">
    <subcellularLocation>
        <location evidence="1">Cell outer membrane</location>
    </subcellularLocation>
</comment>
<keyword evidence="11" id="KW-1185">Reference proteome</keyword>
<organism evidence="10 11">
    <name type="scientific">Cupriavidus basilensis</name>
    <dbReference type="NCBI Taxonomy" id="68895"/>
    <lineage>
        <taxon>Bacteria</taxon>
        <taxon>Pseudomonadati</taxon>
        <taxon>Pseudomonadota</taxon>
        <taxon>Betaproteobacteria</taxon>
        <taxon>Burkholderiales</taxon>
        <taxon>Burkholderiaceae</taxon>
        <taxon>Cupriavidus</taxon>
    </lineage>
</organism>
<comment type="caution">
    <text evidence="10">The sequence shown here is derived from an EMBL/GenBank/DDBJ whole genome shotgun (WGS) entry which is preliminary data.</text>
</comment>
<name>A0ABT6AXN2_9BURK</name>
<evidence type="ECO:0000256" key="6">
    <source>
        <dbReference type="ARBA" id="ARBA00022927"/>
    </source>
</evidence>
<evidence type="ECO:0000259" key="9">
    <source>
        <dbReference type="PROSITE" id="PS51779"/>
    </source>
</evidence>
<dbReference type="Gene3D" id="3.10.20.310">
    <property type="entry name" value="membrane protein fhac"/>
    <property type="match status" value="1"/>
</dbReference>
<dbReference type="Pfam" id="PF08479">
    <property type="entry name" value="POTRA_2"/>
    <property type="match status" value="1"/>
</dbReference>
<keyword evidence="4" id="KW-1134">Transmembrane beta strand</keyword>